<organism evidence="2 3">
    <name type="scientific">Anoxybacillus phage A403</name>
    <dbReference type="NCBI Taxonomy" id="2099336"/>
    <lineage>
        <taxon>Viruses</taxon>
        <taxon>Duplodnaviria</taxon>
        <taxon>Heunggongvirae</taxon>
        <taxon>Uroviricota</taxon>
        <taxon>Caudoviricetes</taxon>
        <taxon>Tandoganvirus</taxon>
        <taxon>Tandoganvirus A403</taxon>
    </lineage>
</organism>
<proteinExistence type="predicted"/>
<keyword evidence="1" id="KW-0175">Coiled coil</keyword>
<protein>
    <submittedName>
        <fullName evidence="2">Major capsid protein</fullName>
    </submittedName>
</protein>
<accession>A0A2P1JTY9</accession>
<dbReference type="RefSeq" id="YP_009837570.1">
    <property type="nucleotide sequence ID" value="NC_048701.1"/>
</dbReference>
<evidence type="ECO:0000313" key="3">
    <source>
        <dbReference type="Proteomes" id="UP000240948"/>
    </source>
</evidence>
<keyword evidence="3" id="KW-1185">Reference proteome</keyword>
<evidence type="ECO:0000313" key="2">
    <source>
        <dbReference type="EMBL" id="AVO22600.1"/>
    </source>
</evidence>
<reference evidence="2 3" key="1">
    <citation type="submission" date="2018-02" db="EMBL/GenBank/DDBJ databases">
        <title>Identification and Molecular Characterization of a Novel Bacteriophage isolated from Anoxybacillus caldiproteolyticus.</title>
        <authorList>
            <person name="Sahin E."/>
            <person name="Karaca B."/>
            <person name="Gursoy G.E."/>
            <person name="Coleri Cihan A."/>
        </authorList>
    </citation>
    <scope>NUCLEOTIDE SEQUENCE [LARGE SCALE GENOMIC DNA]</scope>
</reference>
<evidence type="ECO:0000256" key="1">
    <source>
        <dbReference type="SAM" id="Coils"/>
    </source>
</evidence>
<dbReference type="GeneID" id="55607761"/>
<dbReference type="Proteomes" id="UP000240948">
    <property type="component" value="Segment"/>
</dbReference>
<name>A0A2P1JTY9_9CAUD</name>
<dbReference type="Pfam" id="PF06319">
    <property type="entry name" value="MmcB-like"/>
    <property type="match status" value="1"/>
</dbReference>
<dbReference type="EMBL" id="MG969427">
    <property type="protein sequence ID" value="AVO22600.1"/>
    <property type="molecule type" value="Genomic_DNA"/>
</dbReference>
<dbReference type="InterPro" id="IPR009394">
    <property type="entry name" value="MmcB-like"/>
</dbReference>
<sequence>MKVRAHEIKRALGKKHHEDFFLTEVKNGSTWTNAELAIIDALAIKKSWTKPCITGYEIKVSRQDFLNDDKWPVYMNYCHRFYFACPTGLIQPEELPEDVGLVWFNPEKQSLYTKKKSKFKNIEMPTDMFYYIILSRLENEKHPFFSSQREYFEQYVEDKISRSQLGLKVSSKMAKELKELEYKIARLEREKEMFERDKKLFEDVREIMRKHGLRVNKWELARELDHALSTSVPPQFIETLQTIQNASKRLSDLVQKA</sequence>
<dbReference type="KEGG" id="vg:55607761"/>
<feature type="coiled-coil region" evidence="1">
    <location>
        <begin position="170"/>
        <end position="204"/>
    </location>
</feature>